<dbReference type="EMBL" id="MLJW01008452">
    <property type="protein sequence ID" value="OIQ64061.1"/>
    <property type="molecule type" value="Genomic_DNA"/>
</dbReference>
<gene>
    <name evidence="1" type="ORF">GALL_543910</name>
</gene>
<evidence type="ECO:0000313" key="1">
    <source>
        <dbReference type="EMBL" id="OIQ64061.1"/>
    </source>
</evidence>
<name>A0A1J5PKK6_9ZZZZ</name>
<reference evidence="1" key="1">
    <citation type="submission" date="2016-10" db="EMBL/GenBank/DDBJ databases">
        <title>Sequence of Gallionella enrichment culture.</title>
        <authorList>
            <person name="Poehlein A."/>
            <person name="Muehling M."/>
            <person name="Daniel R."/>
        </authorList>
    </citation>
    <scope>NUCLEOTIDE SEQUENCE</scope>
</reference>
<proteinExistence type="predicted"/>
<sequence length="146" mass="16471">MGLINTYDHLCNPNNPSSSVTPHEALSIIFAKMRTKFNTGTISRFVHMMGVYPPGSVIQLNDQRYALVITVNSSRPLKPKVLIYDANIPSDEALIIDLEAHPEIGIQRSLKPLQLPKVVFDYLSPRKRACYFFERGRSIDTVQQPS</sequence>
<accession>A0A1J5PKK6</accession>
<comment type="caution">
    <text evidence="1">The sequence shown here is derived from an EMBL/GenBank/DDBJ whole genome shotgun (WGS) entry which is preliminary data.</text>
</comment>
<dbReference type="AlphaFoldDB" id="A0A1J5PKK6"/>
<protein>
    <submittedName>
        <fullName evidence="1">Uncharacterized protein</fullName>
    </submittedName>
</protein>
<organism evidence="1">
    <name type="scientific">mine drainage metagenome</name>
    <dbReference type="NCBI Taxonomy" id="410659"/>
    <lineage>
        <taxon>unclassified sequences</taxon>
        <taxon>metagenomes</taxon>
        <taxon>ecological metagenomes</taxon>
    </lineage>
</organism>